<keyword evidence="3" id="KW-1185">Reference proteome</keyword>
<evidence type="ECO:0000313" key="2">
    <source>
        <dbReference type="EMBL" id="MEJ8856818.1"/>
    </source>
</evidence>
<sequence length="193" mass="20413">MNKRHFLGSTALAGLLPVAGGAGAADAPRKGPGLLTISGAVGKSNRGPVDPLLDQLMVKHKVSFDKAFVVDADALARLPAVKIKPTLEYDAKVHTLSGPLLTSVLESVGVAPDAMLGMRAVDGYVVPLKMADARTYRMIVATEMDGMPLVLGGLGPQWGIYEADTLAAFKDKPLKERFALCPWGLYSIEVSRT</sequence>
<evidence type="ECO:0000256" key="1">
    <source>
        <dbReference type="SAM" id="SignalP"/>
    </source>
</evidence>
<organism evidence="2 3">
    <name type="scientific">Variovorax robiniae</name>
    <dbReference type="NCBI Taxonomy" id="1836199"/>
    <lineage>
        <taxon>Bacteria</taxon>
        <taxon>Pseudomonadati</taxon>
        <taxon>Pseudomonadota</taxon>
        <taxon>Betaproteobacteria</taxon>
        <taxon>Burkholderiales</taxon>
        <taxon>Comamonadaceae</taxon>
        <taxon>Variovorax</taxon>
    </lineage>
</organism>
<feature type="signal peptide" evidence="1">
    <location>
        <begin position="1"/>
        <end position="24"/>
    </location>
</feature>
<protein>
    <submittedName>
        <fullName evidence="2">Molybdopterin-dependent oxidoreductase</fullName>
    </submittedName>
</protein>
<dbReference type="Proteomes" id="UP001367030">
    <property type="component" value="Unassembled WGS sequence"/>
</dbReference>
<dbReference type="EMBL" id="JBBKZS010000008">
    <property type="protein sequence ID" value="MEJ8856818.1"/>
    <property type="molecule type" value="Genomic_DNA"/>
</dbReference>
<dbReference type="SUPFAM" id="SSF56524">
    <property type="entry name" value="Oxidoreductase molybdopterin-binding domain"/>
    <property type="match status" value="1"/>
</dbReference>
<accession>A0ABU8XAF2</accession>
<proteinExistence type="predicted"/>
<dbReference type="InterPro" id="IPR036374">
    <property type="entry name" value="OxRdtase_Mopterin-bd_sf"/>
</dbReference>
<keyword evidence="1" id="KW-0732">Signal</keyword>
<gene>
    <name evidence="2" type="ORF">WKW79_19745</name>
</gene>
<name>A0ABU8XAF2_9BURK</name>
<reference evidence="2 3" key="1">
    <citation type="submission" date="2024-03" db="EMBL/GenBank/DDBJ databases">
        <title>Novel species of the genus Variovorax.</title>
        <authorList>
            <person name="Liu Q."/>
            <person name="Xin Y.-H."/>
        </authorList>
    </citation>
    <scope>NUCLEOTIDE SEQUENCE [LARGE SCALE GENOMIC DNA]</scope>
    <source>
        <strain evidence="2 3">KACC 18901</strain>
    </source>
</reference>
<dbReference type="Gene3D" id="3.90.420.10">
    <property type="entry name" value="Oxidoreductase, molybdopterin-binding domain"/>
    <property type="match status" value="1"/>
</dbReference>
<dbReference type="RefSeq" id="WP_340336890.1">
    <property type="nucleotide sequence ID" value="NZ_JBBKZS010000008.1"/>
</dbReference>
<feature type="chain" id="PRO_5045766434" evidence="1">
    <location>
        <begin position="25"/>
        <end position="193"/>
    </location>
</feature>
<evidence type="ECO:0000313" key="3">
    <source>
        <dbReference type="Proteomes" id="UP001367030"/>
    </source>
</evidence>
<comment type="caution">
    <text evidence="2">The sequence shown here is derived from an EMBL/GenBank/DDBJ whole genome shotgun (WGS) entry which is preliminary data.</text>
</comment>